<keyword evidence="1" id="KW-0238">DNA-binding</keyword>
<dbReference type="Proteomes" id="UP000320239">
    <property type="component" value="Unassembled WGS sequence"/>
</dbReference>
<keyword evidence="2" id="KW-1185">Reference proteome</keyword>
<proteinExistence type="predicted"/>
<dbReference type="InterPro" id="IPR036894">
    <property type="entry name" value="YbaB-like_sf"/>
</dbReference>
<name>A0A561WIE0_ACTTI</name>
<dbReference type="RefSeq" id="WP_145830815.1">
    <property type="nucleotide sequence ID" value="NZ_BOMX01000034.1"/>
</dbReference>
<dbReference type="OrthoDB" id="3689387at2"/>
<dbReference type="SUPFAM" id="SSF82607">
    <property type="entry name" value="YbaB-like"/>
    <property type="match status" value="1"/>
</dbReference>
<organism evidence="1 2">
    <name type="scientific">Actinoplanes teichomyceticus</name>
    <dbReference type="NCBI Taxonomy" id="1867"/>
    <lineage>
        <taxon>Bacteria</taxon>
        <taxon>Bacillati</taxon>
        <taxon>Actinomycetota</taxon>
        <taxon>Actinomycetes</taxon>
        <taxon>Micromonosporales</taxon>
        <taxon>Micromonosporaceae</taxon>
        <taxon>Actinoplanes</taxon>
    </lineage>
</organism>
<accession>A0A561WIE0</accession>
<gene>
    <name evidence="1" type="ORF">FHX34_102180</name>
</gene>
<dbReference type="InterPro" id="IPR004401">
    <property type="entry name" value="YbaB/EbfC"/>
</dbReference>
<dbReference type="GO" id="GO:0003677">
    <property type="term" value="F:DNA binding"/>
    <property type="evidence" value="ECO:0007669"/>
    <property type="project" value="UniProtKB-KW"/>
</dbReference>
<evidence type="ECO:0000313" key="2">
    <source>
        <dbReference type="Proteomes" id="UP000320239"/>
    </source>
</evidence>
<protein>
    <submittedName>
        <fullName evidence="1">YbaB/EbfC DNA-binding family protein</fullName>
    </submittedName>
</protein>
<reference evidence="1 2" key="1">
    <citation type="submission" date="2019-06" db="EMBL/GenBank/DDBJ databases">
        <title>Sequencing the genomes of 1000 actinobacteria strains.</title>
        <authorList>
            <person name="Klenk H.-P."/>
        </authorList>
    </citation>
    <scope>NUCLEOTIDE SEQUENCE [LARGE SCALE GENOMIC DNA]</scope>
    <source>
        <strain evidence="1 2">DSM 43866</strain>
    </source>
</reference>
<evidence type="ECO:0000313" key="1">
    <source>
        <dbReference type="EMBL" id="TWG23631.1"/>
    </source>
</evidence>
<dbReference type="EMBL" id="VIWY01000002">
    <property type="protein sequence ID" value="TWG23631.1"/>
    <property type="molecule type" value="Genomic_DNA"/>
</dbReference>
<comment type="caution">
    <text evidence="1">The sequence shown here is derived from an EMBL/GenBank/DDBJ whole genome shotgun (WGS) entry which is preliminary data.</text>
</comment>
<dbReference type="AlphaFoldDB" id="A0A561WIE0"/>
<sequence length="144" mass="15420">MRREAPADWLARTVRDTMSRIDRINEARDRIAEISGAAESPGGEVRVVVTPAGLVRSLELSRTAYRLSPEVLADLIVETIRRAAADGASALTETLQPVAGADVDLQSRLQGYAGADEQTLNGARESLRAISREVLDRPAGGAAR</sequence>
<dbReference type="Gene3D" id="3.30.1310.10">
    <property type="entry name" value="Nucleoid-associated protein YbaB-like domain"/>
    <property type="match status" value="1"/>
</dbReference>
<dbReference type="Pfam" id="PF02575">
    <property type="entry name" value="YbaB_DNA_bd"/>
    <property type="match status" value="1"/>
</dbReference>